<dbReference type="InterPro" id="IPR036429">
    <property type="entry name" value="SpoA-like_sf"/>
</dbReference>
<dbReference type="SUPFAM" id="SSF101801">
    <property type="entry name" value="Surface presentation of antigens (SPOA)"/>
    <property type="match status" value="1"/>
</dbReference>
<dbReference type="InterPro" id="IPR001543">
    <property type="entry name" value="FliN-like_C"/>
</dbReference>
<reference evidence="3" key="1">
    <citation type="submission" date="2017-05" db="EMBL/GenBank/DDBJ databases">
        <authorList>
            <person name="Rodrigo-Torres L."/>
            <person name="Arahal R. D."/>
            <person name="Lucena T."/>
        </authorList>
    </citation>
    <scope>NUCLEOTIDE SEQUENCE [LARGE SCALE GENOMIC DNA]</scope>
    <source>
        <strain evidence="3">CECT 8649</strain>
    </source>
</reference>
<keyword evidence="3" id="KW-1185">Reference proteome</keyword>
<dbReference type="RefSeq" id="WP_099247626.1">
    <property type="nucleotide sequence ID" value="NZ_FXXP01000002.1"/>
</dbReference>
<protein>
    <submittedName>
        <fullName evidence="2">Surface presentation of antigens (SPOA)</fullName>
    </submittedName>
</protein>
<accession>A0A238JH57</accession>
<evidence type="ECO:0000313" key="3">
    <source>
        <dbReference type="Proteomes" id="UP000225972"/>
    </source>
</evidence>
<dbReference type="OrthoDB" id="7824563at2"/>
<dbReference type="Pfam" id="PF01052">
    <property type="entry name" value="FliMN_C"/>
    <property type="match status" value="1"/>
</dbReference>
<dbReference type="AlphaFoldDB" id="A0A238JH57"/>
<dbReference type="Gene3D" id="2.30.330.10">
    <property type="entry name" value="SpoA-like"/>
    <property type="match status" value="1"/>
</dbReference>
<feature type="domain" description="Flagellar motor switch protein FliN-like C-terminal" evidence="1">
    <location>
        <begin position="220"/>
        <end position="287"/>
    </location>
</feature>
<dbReference type="Proteomes" id="UP000225972">
    <property type="component" value="Unassembled WGS sequence"/>
</dbReference>
<evidence type="ECO:0000313" key="2">
    <source>
        <dbReference type="EMBL" id="SMX29544.1"/>
    </source>
</evidence>
<name>A0A238JH57_9RHOB</name>
<proteinExistence type="predicted"/>
<evidence type="ECO:0000259" key="1">
    <source>
        <dbReference type="Pfam" id="PF01052"/>
    </source>
</evidence>
<dbReference type="EMBL" id="FXXP01000002">
    <property type="protein sequence ID" value="SMX29544.1"/>
    <property type="molecule type" value="Genomic_DNA"/>
</dbReference>
<organism evidence="2 3">
    <name type="scientific">Pelagimonas phthalicica</name>
    <dbReference type="NCBI Taxonomy" id="1037362"/>
    <lineage>
        <taxon>Bacteria</taxon>
        <taxon>Pseudomonadati</taxon>
        <taxon>Pseudomonadota</taxon>
        <taxon>Alphaproteobacteria</taxon>
        <taxon>Rhodobacterales</taxon>
        <taxon>Roseobacteraceae</taxon>
        <taxon>Pelagimonas</taxon>
    </lineage>
</organism>
<gene>
    <name evidence="2" type="ORF">TRP8649_03681</name>
</gene>
<sequence>MADGARQDVLGQKAQAAQRAFEARGMSPSKALRRALSRTADVLWDLALVTQAVSVEMHDQDGVIDGLGAKDLLVLLDGPDGALGIAAIEREVMTGIIEVQTIMQVTQMPIDEERVLTPTDAAMMAPLLDGTLDLLVRNLEDHPITAQLEGYRFGAMVEDARAAGLLLDASSYRTFRAEIDLALGRRKGALSIFLPERVPTQNTGAGADNPNAPGPHEDVLGKIPSKLDAVLTRVTMTLREAEQLQAGDLLQLPPDVLDRVELIAGRNQVVAKGRLGQMHNQRAVRLTWPEAAAPAIPDAAAGMMGGDLVEGFATEPEMDSPALPDIGGGMGGEAELPDIGGDFGGGFGGDLPDIGIGDMSTEDQMSDLPDLDFEADAAAFDMDLAAEGGEGEMGEAAMADLGDFDFASEPLEIEES</sequence>